<dbReference type="EMBL" id="BLVO01000013">
    <property type="protein sequence ID" value="GFM33612.1"/>
    <property type="molecule type" value="Genomic_DNA"/>
</dbReference>
<feature type="domain" description="YcaO" evidence="1">
    <location>
        <begin position="256"/>
        <end position="572"/>
    </location>
</feature>
<accession>A0A7J0BKA7</accession>
<dbReference type="AlphaFoldDB" id="A0A7J0BKA7"/>
<dbReference type="Proteomes" id="UP000503840">
    <property type="component" value="Unassembled WGS sequence"/>
</dbReference>
<dbReference type="InterPro" id="IPR003776">
    <property type="entry name" value="YcaO-like_dom"/>
</dbReference>
<sequence length="572" mass="64124">MPKSQTMRYTFTLTDTKGTVGYVACNPADPISFDNALAYQEAHPYDEFMHKYLLEQTKEFDASRMEKLLAAAVENGSIIRPVLAALLLETCLLNSNHGKFLARFPDNALAELRHHTPLIYLKWWMQEDRDAHRLWSAKFKSNMQEHRMLPLPETMEDFDLPMLYPDAERPKAVTVADMRASLAAEPYGTPWNRPAPEQTAMLALERLVENGFVADVEMRHIASLSPIALLRRWNLDISVECGRHNLSLQGLATSYGRGLSLADARAGYSMEMVERGSSFASVGPSAVLETAREHPVMLARLSELTTKGIVAMDPNSVPLEVPYQDEPLHWMQGHTPGANGPEPVMVPVQMVYMFCNLDEIALFSAQGSTGLASGNIIEEAKVAALTEIIERDAEATKPFIKAECFRLSSEDDKVKLLLADYEARGVHVMFQDITTEFGIPCYKTFVMSRKGEVIRGTGAGLNGKRAVISALTETPYPYPQSPQSAPALKDLPVRRHEDLPDYSLEDPIRNLALMERTLIANNRRPVYVELQRKDLQFPVVKAFIPGLELTADFDSFSRVSQRLFANYLYCYA</sequence>
<organism evidence="2 3">
    <name type="scientific">Desulfovibrio subterraneus</name>
    <dbReference type="NCBI Taxonomy" id="2718620"/>
    <lineage>
        <taxon>Bacteria</taxon>
        <taxon>Pseudomonadati</taxon>
        <taxon>Thermodesulfobacteriota</taxon>
        <taxon>Desulfovibrionia</taxon>
        <taxon>Desulfovibrionales</taxon>
        <taxon>Desulfovibrionaceae</taxon>
        <taxon>Desulfovibrio</taxon>
    </lineage>
</organism>
<name>A0A7J0BKA7_9BACT</name>
<dbReference type="Pfam" id="PF02624">
    <property type="entry name" value="YcaO"/>
    <property type="match status" value="1"/>
</dbReference>
<dbReference type="Gene3D" id="3.30.1330.230">
    <property type="match status" value="1"/>
</dbReference>
<reference evidence="2 3" key="1">
    <citation type="submission" date="2020-05" db="EMBL/GenBank/DDBJ databases">
        <title>Draft genome sequence of Desulfovibrio sp. strain HN2T.</title>
        <authorList>
            <person name="Ueno A."/>
            <person name="Tamazawa S."/>
            <person name="Tamamura S."/>
            <person name="Murakami T."/>
            <person name="Kiyama T."/>
            <person name="Inomata H."/>
            <person name="Amano Y."/>
            <person name="Miyakawa K."/>
            <person name="Tamaki H."/>
            <person name="Naganuma T."/>
            <person name="Kaneko K."/>
        </authorList>
    </citation>
    <scope>NUCLEOTIDE SEQUENCE [LARGE SCALE GENOMIC DNA]</scope>
    <source>
        <strain evidence="2 3">HN2</strain>
    </source>
</reference>
<dbReference type="PROSITE" id="PS51664">
    <property type="entry name" value="YCAO"/>
    <property type="match status" value="1"/>
</dbReference>
<proteinExistence type="predicted"/>
<evidence type="ECO:0000259" key="1">
    <source>
        <dbReference type="PROSITE" id="PS51664"/>
    </source>
</evidence>
<gene>
    <name evidence="2" type="ORF">DSM101010T_19770</name>
</gene>
<dbReference type="PANTHER" id="PTHR37809">
    <property type="entry name" value="RIBOSOMAL PROTEIN S12 METHYLTHIOTRANSFERASE ACCESSORY FACTOR YCAO"/>
    <property type="match status" value="1"/>
</dbReference>
<dbReference type="RefSeq" id="WP_243452139.1">
    <property type="nucleotide sequence ID" value="NZ_BLVO01000013.1"/>
</dbReference>
<protein>
    <recommendedName>
        <fullName evidence="1">YcaO domain-containing protein</fullName>
    </recommendedName>
</protein>
<keyword evidence="3" id="KW-1185">Reference proteome</keyword>
<evidence type="ECO:0000313" key="2">
    <source>
        <dbReference type="EMBL" id="GFM33612.1"/>
    </source>
</evidence>
<comment type="caution">
    <text evidence="2">The sequence shown here is derived from an EMBL/GenBank/DDBJ whole genome shotgun (WGS) entry which is preliminary data.</text>
</comment>
<dbReference type="PANTHER" id="PTHR37809:SF1">
    <property type="entry name" value="RIBOSOMAL PROTEIN S12 METHYLTHIOTRANSFERASE ACCESSORY FACTOR YCAO"/>
    <property type="match status" value="1"/>
</dbReference>
<evidence type="ECO:0000313" key="3">
    <source>
        <dbReference type="Proteomes" id="UP000503840"/>
    </source>
</evidence>